<name>A0A9Q0QTL3_9MAGN</name>
<evidence type="ECO:0000313" key="3">
    <source>
        <dbReference type="Proteomes" id="UP001141806"/>
    </source>
</evidence>
<dbReference type="EMBL" id="JAMYWD010000005">
    <property type="protein sequence ID" value="KAJ4971620.1"/>
    <property type="molecule type" value="Genomic_DNA"/>
</dbReference>
<sequence length="100" mass="11507">MAIPPQPFPPRKRRPSASSFISPNFSDQKLVQSLLLLSQEVSLLKPLQFLLKRSSSSIIRKFKLLAIVFEEIIRLPPPFFFSIRTSLLQRIIPRSTESQD</sequence>
<protein>
    <submittedName>
        <fullName evidence="2">Uncharacterized protein</fullName>
    </submittedName>
</protein>
<evidence type="ECO:0000313" key="2">
    <source>
        <dbReference type="EMBL" id="KAJ4971620.1"/>
    </source>
</evidence>
<proteinExistence type="predicted"/>
<accession>A0A9Q0QTL3</accession>
<dbReference type="AlphaFoldDB" id="A0A9Q0QTL3"/>
<gene>
    <name evidence="2" type="ORF">NE237_004719</name>
</gene>
<reference evidence="2" key="1">
    <citation type="journal article" date="2023" name="Plant J.">
        <title>The genome of the king protea, Protea cynaroides.</title>
        <authorList>
            <person name="Chang J."/>
            <person name="Duong T.A."/>
            <person name="Schoeman C."/>
            <person name="Ma X."/>
            <person name="Roodt D."/>
            <person name="Barker N."/>
            <person name="Li Z."/>
            <person name="Van de Peer Y."/>
            <person name="Mizrachi E."/>
        </authorList>
    </citation>
    <scope>NUCLEOTIDE SEQUENCE</scope>
    <source>
        <tissue evidence="2">Young leaves</tissue>
    </source>
</reference>
<evidence type="ECO:0000256" key="1">
    <source>
        <dbReference type="SAM" id="MobiDB-lite"/>
    </source>
</evidence>
<comment type="caution">
    <text evidence="2">The sequence shown here is derived from an EMBL/GenBank/DDBJ whole genome shotgun (WGS) entry which is preliminary data.</text>
</comment>
<organism evidence="2 3">
    <name type="scientific">Protea cynaroides</name>
    <dbReference type="NCBI Taxonomy" id="273540"/>
    <lineage>
        <taxon>Eukaryota</taxon>
        <taxon>Viridiplantae</taxon>
        <taxon>Streptophyta</taxon>
        <taxon>Embryophyta</taxon>
        <taxon>Tracheophyta</taxon>
        <taxon>Spermatophyta</taxon>
        <taxon>Magnoliopsida</taxon>
        <taxon>Proteales</taxon>
        <taxon>Proteaceae</taxon>
        <taxon>Protea</taxon>
    </lineage>
</organism>
<keyword evidence="3" id="KW-1185">Reference proteome</keyword>
<dbReference type="Proteomes" id="UP001141806">
    <property type="component" value="Unassembled WGS sequence"/>
</dbReference>
<feature type="region of interest" description="Disordered" evidence="1">
    <location>
        <begin position="1"/>
        <end position="20"/>
    </location>
</feature>